<keyword evidence="3" id="KW-1185">Reference proteome</keyword>
<dbReference type="Proteomes" id="UP000625711">
    <property type="component" value="Unassembled WGS sequence"/>
</dbReference>
<gene>
    <name evidence="2" type="ORF">GWI33_006464</name>
</gene>
<accession>A0A834IUH5</accession>
<dbReference type="EMBL" id="JAACXV010000325">
    <property type="protein sequence ID" value="KAF7280032.1"/>
    <property type="molecule type" value="Genomic_DNA"/>
</dbReference>
<sequence length="136" mass="15482">MLLKQYVNVSYMVVGDRLNTCNTTDLYPVTTEYSKSFLNNKKYPKVRFYYHEVKQIIGRTFLTLWTRINSSFKELLNDIILRASSYGISNTFGTVPITLIPPKTEPTTLSLVHMEAAFLILIVGLALSAFFSPMSV</sequence>
<evidence type="ECO:0000256" key="1">
    <source>
        <dbReference type="SAM" id="Phobius"/>
    </source>
</evidence>
<organism evidence="2 3">
    <name type="scientific">Rhynchophorus ferrugineus</name>
    <name type="common">Red palm weevil</name>
    <name type="synonym">Curculio ferrugineus</name>
    <dbReference type="NCBI Taxonomy" id="354439"/>
    <lineage>
        <taxon>Eukaryota</taxon>
        <taxon>Metazoa</taxon>
        <taxon>Ecdysozoa</taxon>
        <taxon>Arthropoda</taxon>
        <taxon>Hexapoda</taxon>
        <taxon>Insecta</taxon>
        <taxon>Pterygota</taxon>
        <taxon>Neoptera</taxon>
        <taxon>Endopterygota</taxon>
        <taxon>Coleoptera</taxon>
        <taxon>Polyphaga</taxon>
        <taxon>Cucujiformia</taxon>
        <taxon>Curculionidae</taxon>
        <taxon>Dryophthorinae</taxon>
        <taxon>Rhynchophorus</taxon>
    </lineage>
</organism>
<evidence type="ECO:0000313" key="2">
    <source>
        <dbReference type="EMBL" id="KAF7280032.1"/>
    </source>
</evidence>
<protein>
    <submittedName>
        <fullName evidence="2">Uncharacterized protein</fullName>
    </submittedName>
</protein>
<name>A0A834IUH5_RHYFE</name>
<proteinExistence type="predicted"/>
<evidence type="ECO:0000313" key="3">
    <source>
        <dbReference type="Proteomes" id="UP000625711"/>
    </source>
</evidence>
<feature type="transmembrane region" description="Helical" evidence="1">
    <location>
        <begin position="111"/>
        <end position="131"/>
    </location>
</feature>
<dbReference type="AlphaFoldDB" id="A0A834IUH5"/>
<reference evidence="2" key="1">
    <citation type="submission" date="2020-08" db="EMBL/GenBank/DDBJ databases">
        <title>Genome sequencing and assembly of the red palm weevil Rhynchophorus ferrugineus.</title>
        <authorList>
            <person name="Dias G.B."/>
            <person name="Bergman C.M."/>
            <person name="Manee M."/>
        </authorList>
    </citation>
    <scope>NUCLEOTIDE SEQUENCE</scope>
    <source>
        <strain evidence="2">AA-2017</strain>
        <tissue evidence="2">Whole larva</tissue>
    </source>
</reference>
<keyword evidence="1" id="KW-1133">Transmembrane helix</keyword>
<comment type="caution">
    <text evidence="2">The sequence shown here is derived from an EMBL/GenBank/DDBJ whole genome shotgun (WGS) entry which is preliminary data.</text>
</comment>
<keyword evidence="1" id="KW-0812">Transmembrane</keyword>
<keyword evidence="1" id="KW-0472">Membrane</keyword>